<dbReference type="Proteomes" id="UP000696573">
    <property type="component" value="Unassembled WGS sequence"/>
</dbReference>
<name>A0A9N9VCK0_9HYPO</name>
<accession>A0A9N9VCK0</accession>
<protein>
    <submittedName>
        <fullName evidence="2">Uncharacterized protein</fullName>
    </submittedName>
</protein>
<dbReference type="EMBL" id="CABFNQ020000647">
    <property type="protein sequence ID" value="CAH0020997.1"/>
    <property type="molecule type" value="Genomic_DNA"/>
</dbReference>
<evidence type="ECO:0000256" key="1">
    <source>
        <dbReference type="SAM" id="MobiDB-lite"/>
    </source>
</evidence>
<evidence type="ECO:0000313" key="3">
    <source>
        <dbReference type="Proteomes" id="UP000696573"/>
    </source>
</evidence>
<comment type="caution">
    <text evidence="2">The sequence shown here is derived from an EMBL/GenBank/DDBJ whole genome shotgun (WGS) entry which is preliminary data.</text>
</comment>
<sequence>MSRFYSAHGRPALGDFPGELAKPDQTKPNQVNGNTVARRVLEMLFTRVDPPPSRSRRWAVEVALRCLIVGQSKGTQPDPTQKMYAALLPISDMVGPRSAIATFYVAFVVE</sequence>
<keyword evidence="3" id="KW-1185">Reference proteome</keyword>
<evidence type="ECO:0000313" key="2">
    <source>
        <dbReference type="EMBL" id="CAH0020997.1"/>
    </source>
</evidence>
<proteinExistence type="predicted"/>
<feature type="region of interest" description="Disordered" evidence="1">
    <location>
        <begin position="1"/>
        <end position="31"/>
    </location>
</feature>
<dbReference type="AlphaFoldDB" id="A0A9N9VCK0"/>
<organism evidence="2 3">
    <name type="scientific">Clonostachys rhizophaga</name>
    <dbReference type="NCBI Taxonomy" id="160324"/>
    <lineage>
        <taxon>Eukaryota</taxon>
        <taxon>Fungi</taxon>
        <taxon>Dikarya</taxon>
        <taxon>Ascomycota</taxon>
        <taxon>Pezizomycotina</taxon>
        <taxon>Sordariomycetes</taxon>
        <taxon>Hypocreomycetidae</taxon>
        <taxon>Hypocreales</taxon>
        <taxon>Bionectriaceae</taxon>
        <taxon>Clonostachys</taxon>
    </lineage>
</organism>
<reference evidence="2" key="1">
    <citation type="submission" date="2021-10" db="EMBL/GenBank/DDBJ databases">
        <authorList>
            <person name="Piombo E."/>
        </authorList>
    </citation>
    <scope>NUCLEOTIDE SEQUENCE</scope>
</reference>
<gene>
    <name evidence="2" type="ORF">CRHIZ90672A_00012777</name>
</gene>